<dbReference type="Proteomes" id="UP000029864">
    <property type="component" value="Unassembled WGS sequence"/>
</dbReference>
<evidence type="ECO:0000256" key="1">
    <source>
        <dbReference type="SAM" id="MobiDB-lite"/>
    </source>
</evidence>
<protein>
    <submittedName>
        <fullName evidence="2">Uncharacterized protein</fullName>
    </submittedName>
</protein>
<reference evidence="2 3" key="1">
    <citation type="submission" date="2014-08" db="EMBL/GenBank/DDBJ databases">
        <authorList>
            <person name="Sisinthy S."/>
        </authorList>
    </citation>
    <scope>NUCLEOTIDE SEQUENCE [LARGE SCALE GENOMIC DNA]</scope>
    <source>
        <strain evidence="2 3">RuG17</strain>
    </source>
</reference>
<dbReference type="STRING" id="1001240.GY21_12470"/>
<feature type="region of interest" description="Disordered" evidence="1">
    <location>
        <begin position="175"/>
        <end position="212"/>
    </location>
</feature>
<evidence type="ECO:0000313" key="3">
    <source>
        <dbReference type="Proteomes" id="UP000029864"/>
    </source>
</evidence>
<dbReference type="EMBL" id="JPXF01000051">
    <property type="protein sequence ID" value="KGJ72863.1"/>
    <property type="molecule type" value="Genomic_DNA"/>
</dbReference>
<dbReference type="AlphaFoldDB" id="A0A099J5Y5"/>
<name>A0A099J5Y5_9MICO</name>
<proteinExistence type="predicted"/>
<keyword evidence="3" id="KW-1185">Reference proteome</keyword>
<gene>
    <name evidence="2" type="ORF">GY21_12470</name>
</gene>
<sequence length="212" mass="22441">MAGRPVLQQVTFEHQIAGNTAGQFQQGGQLSDEAFVGGFLRRPLGVSSSPRGAGESSLGRGVGPLPELVDHFGSSGLGEADHPIEAEDCVEEQGLSVVGDGLLLRQDGEGLVDWFGQGIPRGVLQMRNFIVVRHKIIIPRTTDRFEKYSGLWIYYSKLILASAVRGMARGVSTGAGQKRARCSTGEGGVGAERAERGAGWGTGRRVTPCGHA</sequence>
<accession>A0A099J5Y5</accession>
<organism evidence="2 3">
    <name type="scientific">Cryobacterium roopkundense</name>
    <dbReference type="NCBI Taxonomy" id="1001240"/>
    <lineage>
        <taxon>Bacteria</taxon>
        <taxon>Bacillati</taxon>
        <taxon>Actinomycetota</taxon>
        <taxon>Actinomycetes</taxon>
        <taxon>Micrococcales</taxon>
        <taxon>Microbacteriaceae</taxon>
        <taxon>Cryobacterium</taxon>
    </lineage>
</organism>
<comment type="caution">
    <text evidence="2">The sequence shown here is derived from an EMBL/GenBank/DDBJ whole genome shotgun (WGS) entry which is preliminary data.</text>
</comment>
<evidence type="ECO:0000313" key="2">
    <source>
        <dbReference type="EMBL" id="KGJ72863.1"/>
    </source>
</evidence>